<keyword evidence="2" id="KW-1185">Reference proteome</keyword>
<dbReference type="AlphaFoldDB" id="A0A8X6F169"/>
<dbReference type="EMBL" id="BMAO01000638">
    <property type="protein sequence ID" value="GFQ68153.1"/>
    <property type="molecule type" value="Genomic_DNA"/>
</dbReference>
<comment type="caution">
    <text evidence="1">The sequence shown here is derived from an EMBL/GenBank/DDBJ whole genome shotgun (WGS) entry which is preliminary data.</text>
</comment>
<protein>
    <submittedName>
        <fullName evidence="1">Uncharacterized protein</fullName>
    </submittedName>
</protein>
<sequence>MITEIKRLSIRIFNILVDGNENRFFYLGFQYIEYDGTEINRFSVWFNIGYGWNEIKTAFSSLRIFNILSLMMNREIKPLLSSLRIFNILELMDGTVKLNRLSSHGSSKYIELMDGTVLKWLSKTSCDFFSILI</sequence>
<evidence type="ECO:0000313" key="1">
    <source>
        <dbReference type="EMBL" id="GFQ68153.1"/>
    </source>
</evidence>
<name>A0A8X6F169_TRICU</name>
<gene>
    <name evidence="1" type="ORF">TNCT_729791</name>
</gene>
<dbReference type="Proteomes" id="UP000887116">
    <property type="component" value="Unassembled WGS sequence"/>
</dbReference>
<reference evidence="1" key="1">
    <citation type="submission" date="2020-07" db="EMBL/GenBank/DDBJ databases">
        <title>Multicomponent nature underlies the extraordinary mechanical properties of spider dragline silk.</title>
        <authorList>
            <person name="Kono N."/>
            <person name="Nakamura H."/>
            <person name="Mori M."/>
            <person name="Yoshida Y."/>
            <person name="Ohtoshi R."/>
            <person name="Malay A.D."/>
            <person name="Moran D.A.P."/>
            <person name="Tomita M."/>
            <person name="Numata K."/>
            <person name="Arakawa K."/>
        </authorList>
    </citation>
    <scope>NUCLEOTIDE SEQUENCE</scope>
</reference>
<evidence type="ECO:0000313" key="2">
    <source>
        <dbReference type="Proteomes" id="UP000887116"/>
    </source>
</evidence>
<accession>A0A8X6F169</accession>
<organism evidence="1 2">
    <name type="scientific">Trichonephila clavata</name>
    <name type="common">Joro spider</name>
    <name type="synonym">Nephila clavata</name>
    <dbReference type="NCBI Taxonomy" id="2740835"/>
    <lineage>
        <taxon>Eukaryota</taxon>
        <taxon>Metazoa</taxon>
        <taxon>Ecdysozoa</taxon>
        <taxon>Arthropoda</taxon>
        <taxon>Chelicerata</taxon>
        <taxon>Arachnida</taxon>
        <taxon>Araneae</taxon>
        <taxon>Araneomorphae</taxon>
        <taxon>Entelegynae</taxon>
        <taxon>Araneoidea</taxon>
        <taxon>Nephilidae</taxon>
        <taxon>Trichonephila</taxon>
    </lineage>
</organism>
<proteinExistence type="predicted"/>